<accession>A0AA38PD90</accession>
<organism evidence="2 3">
    <name type="scientific">Lentinula raphanica</name>
    <dbReference type="NCBI Taxonomy" id="153919"/>
    <lineage>
        <taxon>Eukaryota</taxon>
        <taxon>Fungi</taxon>
        <taxon>Dikarya</taxon>
        <taxon>Basidiomycota</taxon>
        <taxon>Agaricomycotina</taxon>
        <taxon>Agaricomycetes</taxon>
        <taxon>Agaricomycetidae</taxon>
        <taxon>Agaricales</taxon>
        <taxon>Marasmiineae</taxon>
        <taxon>Omphalotaceae</taxon>
        <taxon>Lentinula</taxon>
    </lineage>
</organism>
<keyword evidence="1" id="KW-1133">Transmembrane helix</keyword>
<keyword evidence="3" id="KW-1185">Reference proteome</keyword>
<sequence length="82" mass="9608">MYNLSLSSFLVTMLNIILFFSILKIPLNFLSLSMLIVIVLTLLTFRKILRFFVHYLHFYICVSSPVFVCIYISMVLTSFDTK</sequence>
<evidence type="ECO:0000256" key="1">
    <source>
        <dbReference type="SAM" id="Phobius"/>
    </source>
</evidence>
<dbReference type="AlphaFoldDB" id="A0AA38PD90"/>
<keyword evidence="1" id="KW-0812">Transmembrane</keyword>
<gene>
    <name evidence="2" type="ORF">F5878DRAFT_51548</name>
</gene>
<reference evidence="2" key="1">
    <citation type="submission" date="2022-08" db="EMBL/GenBank/DDBJ databases">
        <authorList>
            <consortium name="DOE Joint Genome Institute"/>
            <person name="Min B."/>
            <person name="Riley R."/>
            <person name="Sierra-Patev S."/>
            <person name="Naranjo-Ortiz M."/>
            <person name="Looney B."/>
            <person name="Konkel Z."/>
            <person name="Slot J.C."/>
            <person name="Sakamoto Y."/>
            <person name="Steenwyk J.L."/>
            <person name="Rokas A."/>
            <person name="Carro J."/>
            <person name="Camarero S."/>
            <person name="Ferreira P."/>
            <person name="Molpeceres G."/>
            <person name="Ruiz-Duenas F.J."/>
            <person name="Serrano A."/>
            <person name="Henrissat B."/>
            <person name="Drula E."/>
            <person name="Hughes K.W."/>
            <person name="Mata J.L."/>
            <person name="Ishikawa N.K."/>
            <person name="Vargas-Isla R."/>
            <person name="Ushijima S."/>
            <person name="Smith C.A."/>
            <person name="Ahrendt S."/>
            <person name="Andreopoulos W."/>
            <person name="He G."/>
            <person name="Labutti K."/>
            <person name="Lipzen A."/>
            <person name="Ng V."/>
            <person name="Sandor L."/>
            <person name="Barry K."/>
            <person name="Martinez A.T."/>
            <person name="Xiao Y."/>
            <person name="Gibbons J.G."/>
            <person name="Terashima K."/>
            <person name="Hibbett D.S."/>
            <person name="Grigoriev I.V."/>
        </authorList>
    </citation>
    <scope>NUCLEOTIDE SEQUENCE</scope>
    <source>
        <strain evidence="2">TFB9207</strain>
    </source>
</reference>
<protein>
    <submittedName>
        <fullName evidence="2">Uncharacterized protein</fullName>
    </submittedName>
</protein>
<dbReference type="Proteomes" id="UP001163846">
    <property type="component" value="Unassembled WGS sequence"/>
</dbReference>
<name>A0AA38PD90_9AGAR</name>
<evidence type="ECO:0000313" key="2">
    <source>
        <dbReference type="EMBL" id="KAJ3840785.1"/>
    </source>
</evidence>
<keyword evidence="1" id="KW-0472">Membrane</keyword>
<evidence type="ECO:0000313" key="3">
    <source>
        <dbReference type="Proteomes" id="UP001163846"/>
    </source>
</evidence>
<comment type="caution">
    <text evidence="2">The sequence shown here is derived from an EMBL/GenBank/DDBJ whole genome shotgun (WGS) entry which is preliminary data.</text>
</comment>
<feature type="transmembrane region" description="Helical" evidence="1">
    <location>
        <begin position="55"/>
        <end position="76"/>
    </location>
</feature>
<dbReference type="EMBL" id="MU806064">
    <property type="protein sequence ID" value="KAJ3840785.1"/>
    <property type="molecule type" value="Genomic_DNA"/>
</dbReference>
<feature type="transmembrane region" description="Helical" evidence="1">
    <location>
        <begin position="30"/>
        <end position="49"/>
    </location>
</feature>
<proteinExistence type="predicted"/>